<feature type="compositionally biased region" description="Low complexity" evidence="1">
    <location>
        <begin position="25"/>
        <end position="34"/>
    </location>
</feature>
<evidence type="ECO:0008006" key="7">
    <source>
        <dbReference type="Google" id="ProtNLM"/>
    </source>
</evidence>
<dbReference type="OrthoDB" id="7572100at2"/>
<dbReference type="Proteomes" id="UP000281192">
    <property type="component" value="Chromosome"/>
</dbReference>
<evidence type="ECO:0000313" key="3">
    <source>
        <dbReference type="EMBL" id="AYV48144.1"/>
    </source>
</evidence>
<feature type="region of interest" description="Disordered" evidence="1">
    <location>
        <begin position="25"/>
        <end position="65"/>
    </location>
</feature>
<evidence type="ECO:0000256" key="2">
    <source>
        <dbReference type="SAM" id="Phobius"/>
    </source>
</evidence>
<dbReference type="Proteomes" id="UP000234483">
    <property type="component" value="Unassembled WGS sequence"/>
</dbReference>
<sequence>MGAAPGMERTLAAAGRLQAIRLRPRGGAAARAGPEQPPLPVVGHAHPRAERQGSLRRHGRRGETAMKPLSPRERKILALGLLAGAVGLAWLLIAAPILSGFEARRQTREVMLANWKRNERLIASVPAMRDAALEQRRTSRLYHITAPSQTAAAEALKQRLAAALTESGGVVTAVQEVKTNLPPGAVGAGADARITLTQLDQSLRRLQDEPPYVVAEYAMVGADRAFQSGRSEPLDVRIEISALVRVAPSR</sequence>
<dbReference type="EMBL" id="PJRQ01000048">
    <property type="protein sequence ID" value="PLR06931.1"/>
    <property type="molecule type" value="Genomic_DNA"/>
</dbReference>
<protein>
    <recommendedName>
        <fullName evidence="7">General secretion pathway protein GspM</fullName>
    </recommendedName>
</protein>
<dbReference type="AlphaFoldDB" id="A0A2N5CLY9"/>
<feature type="transmembrane region" description="Helical" evidence="2">
    <location>
        <begin position="76"/>
        <end position="98"/>
    </location>
</feature>
<keyword evidence="2" id="KW-1133">Transmembrane helix</keyword>
<keyword evidence="2" id="KW-0812">Transmembrane</keyword>
<dbReference type="EMBL" id="CP026100">
    <property type="protein sequence ID" value="AYV48144.1"/>
    <property type="molecule type" value="Genomic_DNA"/>
</dbReference>
<gene>
    <name evidence="3" type="ORF">C1707_18790</name>
    <name evidence="4" type="ORF">CFHF_23760</name>
</gene>
<dbReference type="KEGG" id="cfh:C1707_18790"/>
<organism evidence="4 5">
    <name type="scientific">Caulobacter flavus</name>
    <dbReference type="NCBI Taxonomy" id="1679497"/>
    <lineage>
        <taxon>Bacteria</taxon>
        <taxon>Pseudomonadati</taxon>
        <taxon>Pseudomonadota</taxon>
        <taxon>Alphaproteobacteria</taxon>
        <taxon>Caulobacterales</taxon>
        <taxon>Caulobacteraceae</taxon>
        <taxon>Caulobacter</taxon>
    </lineage>
</organism>
<evidence type="ECO:0000313" key="4">
    <source>
        <dbReference type="EMBL" id="PLR06931.1"/>
    </source>
</evidence>
<keyword evidence="6" id="KW-1185">Reference proteome</keyword>
<name>A0A2N5CLY9_9CAUL</name>
<proteinExistence type="predicted"/>
<evidence type="ECO:0000256" key="1">
    <source>
        <dbReference type="SAM" id="MobiDB-lite"/>
    </source>
</evidence>
<reference evidence="3 6" key="2">
    <citation type="submission" date="2018-01" db="EMBL/GenBank/DDBJ databases">
        <title>Complete genome sequence of Caulobacter flavus RHGG3.</title>
        <authorList>
            <person name="Yang E."/>
        </authorList>
    </citation>
    <scope>NUCLEOTIDE SEQUENCE [LARGE SCALE GENOMIC DNA]</scope>
    <source>
        <strain evidence="3 6">RHGG3</strain>
    </source>
</reference>
<evidence type="ECO:0000313" key="6">
    <source>
        <dbReference type="Proteomes" id="UP000281192"/>
    </source>
</evidence>
<keyword evidence="2" id="KW-0472">Membrane</keyword>
<dbReference type="NCBIfam" id="NF040576">
    <property type="entry name" value="T2SS_GspM_XpsM"/>
    <property type="match status" value="1"/>
</dbReference>
<dbReference type="InterPro" id="IPR034756">
    <property type="entry name" value="T2SSM_b"/>
</dbReference>
<accession>A0A2N5CLY9</accession>
<reference evidence="4 5" key="1">
    <citation type="submission" date="2017-12" db="EMBL/GenBank/DDBJ databases">
        <title>The genome sequence of Caulobacter flavus CGMCC1 15093.</title>
        <authorList>
            <person name="Gao J."/>
            <person name="Mao X."/>
            <person name="Sun J."/>
        </authorList>
    </citation>
    <scope>NUCLEOTIDE SEQUENCE [LARGE SCALE GENOMIC DNA]</scope>
    <source>
        <strain evidence="4 5">CGMCC1 15093</strain>
    </source>
</reference>
<evidence type="ECO:0000313" key="5">
    <source>
        <dbReference type="Proteomes" id="UP000234483"/>
    </source>
</evidence>
<dbReference type="Pfam" id="PF10741">
    <property type="entry name" value="T2SSM_b"/>
    <property type="match status" value="1"/>
</dbReference>